<gene>
    <name evidence="2" type="ORF">MBCUT_20680</name>
</gene>
<proteinExistence type="predicted"/>
<dbReference type="InterPro" id="IPR029044">
    <property type="entry name" value="Nucleotide-diphossugar_trans"/>
</dbReference>
<dbReference type="Proteomes" id="UP000077275">
    <property type="component" value="Unassembled WGS sequence"/>
</dbReference>
<name>A0A166CGX7_9EURY</name>
<reference evidence="2 3" key="1">
    <citation type="submission" date="2016-04" db="EMBL/GenBank/DDBJ databases">
        <title>Genome sequence of Methanobrevibacter cuticularis DSM 11139.</title>
        <authorList>
            <person name="Poehlein A."/>
            <person name="Seedorf H."/>
            <person name="Daniel R."/>
        </authorList>
    </citation>
    <scope>NUCLEOTIDE SEQUENCE [LARGE SCALE GENOMIC DNA]</scope>
    <source>
        <strain evidence="2 3">DSM 11139</strain>
    </source>
</reference>
<keyword evidence="3" id="KW-1185">Reference proteome</keyword>
<dbReference type="PANTHER" id="PTHR10859">
    <property type="entry name" value="GLYCOSYL TRANSFERASE"/>
    <property type="match status" value="1"/>
</dbReference>
<keyword evidence="2" id="KW-0328">Glycosyltransferase</keyword>
<organism evidence="2 3">
    <name type="scientific">Methanobrevibacter cuticularis</name>
    <dbReference type="NCBI Taxonomy" id="47311"/>
    <lineage>
        <taxon>Archaea</taxon>
        <taxon>Methanobacteriati</taxon>
        <taxon>Methanobacteriota</taxon>
        <taxon>Methanomada group</taxon>
        <taxon>Methanobacteria</taxon>
        <taxon>Methanobacteriales</taxon>
        <taxon>Methanobacteriaceae</taxon>
        <taxon>Methanobrevibacter</taxon>
    </lineage>
</organism>
<dbReference type="PATRIC" id="fig|47311.3.peg.2266"/>
<dbReference type="InterPro" id="IPR001173">
    <property type="entry name" value="Glyco_trans_2-like"/>
</dbReference>
<dbReference type="GO" id="GO:0047267">
    <property type="term" value="F:undecaprenyl-phosphate mannosyltransferase activity"/>
    <property type="evidence" value="ECO:0007669"/>
    <property type="project" value="UniProtKB-EC"/>
</dbReference>
<protein>
    <submittedName>
        <fullName evidence="2">Undecaprenyl-phosphate mannosyltransferase</fullName>
        <ecNumber evidence="2">2.4.1.54</ecNumber>
    </submittedName>
</protein>
<comment type="caution">
    <text evidence="2">The sequence shown here is derived from an EMBL/GenBank/DDBJ whole genome shotgun (WGS) entry which is preliminary data.</text>
</comment>
<dbReference type="EC" id="2.4.1.54" evidence="2"/>
<dbReference type="Gene3D" id="3.90.550.10">
    <property type="entry name" value="Spore Coat Polysaccharide Biosynthesis Protein SpsA, Chain A"/>
    <property type="match status" value="1"/>
</dbReference>
<dbReference type="SUPFAM" id="SSF53448">
    <property type="entry name" value="Nucleotide-diphospho-sugar transferases"/>
    <property type="match status" value="1"/>
</dbReference>
<dbReference type="CDD" id="cd04179">
    <property type="entry name" value="DPM_DPG-synthase_like"/>
    <property type="match status" value="1"/>
</dbReference>
<dbReference type="PANTHER" id="PTHR10859:SF91">
    <property type="entry name" value="DOLICHYL-PHOSPHATE BETA-GLUCOSYLTRANSFERASE"/>
    <property type="match status" value="1"/>
</dbReference>
<evidence type="ECO:0000313" key="3">
    <source>
        <dbReference type="Proteomes" id="UP000077275"/>
    </source>
</evidence>
<dbReference type="GO" id="GO:0006487">
    <property type="term" value="P:protein N-linked glycosylation"/>
    <property type="evidence" value="ECO:0007669"/>
    <property type="project" value="TreeGrafter"/>
</dbReference>
<dbReference type="OrthoDB" id="11098at2157"/>
<sequence>MVNKVNQSDFLNNGESTEGVFIVVPAYNEEKTVGEIIEEIAQRGYKVILVDDGSSDDTNKIAKSSKEKFPDRIFVYRHVINRGLGAALITGMTAALRKKAKYVVTFDADGQHDINDIEKVCKPLKDDVDVDVVIGARPFEDMPRSKNFANSVMNFLTRVFYKTKVKDSQSGLRAFKAATIPKIEIMSQGYDVSSEFIREIRKNNFKLKEVTITTIYTPETQAKGTNAIVGIKILFKMIINIFK</sequence>
<dbReference type="AlphaFoldDB" id="A0A166CGX7"/>
<feature type="domain" description="Glycosyltransferase 2-like" evidence="1">
    <location>
        <begin position="22"/>
        <end position="164"/>
    </location>
</feature>
<evidence type="ECO:0000259" key="1">
    <source>
        <dbReference type="Pfam" id="PF00535"/>
    </source>
</evidence>
<dbReference type="RefSeq" id="WP_067260778.1">
    <property type="nucleotide sequence ID" value="NZ_LWMW01000169.1"/>
</dbReference>
<keyword evidence="2" id="KW-0808">Transferase</keyword>
<dbReference type="STRING" id="47311.MBCUT_20680"/>
<dbReference type="Pfam" id="PF00535">
    <property type="entry name" value="Glycos_transf_2"/>
    <property type="match status" value="1"/>
</dbReference>
<evidence type="ECO:0000313" key="2">
    <source>
        <dbReference type="EMBL" id="KZX14496.1"/>
    </source>
</evidence>
<dbReference type="EMBL" id="LWMW01000169">
    <property type="protein sequence ID" value="KZX14496.1"/>
    <property type="molecule type" value="Genomic_DNA"/>
</dbReference>
<accession>A0A166CGX7</accession>